<reference evidence="7" key="1">
    <citation type="journal article" date="2017" name="Nat. Ecol. Evol.">
        <title>Genome expansion and lineage-specific genetic innovations in the forest pathogenic fungi Armillaria.</title>
        <authorList>
            <person name="Sipos G."/>
            <person name="Prasanna A.N."/>
            <person name="Walter M.C."/>
            <person name="O'Connor E."/>
            <person name="Balint B."/>
            <person name="Krizsan K."/>
            <person name="Kiss B."/>
            <person name="Hess J."/>
            <person name="Varga T."/>
            <person name="Slot J."/>
            <person name="Riley R."/>
            <person name="Boka B."/>
            <person name="Rigling D."/>
            <person name="Barry K."/>
            <person name="Lee J."/>
            <person name="Mihaltcheva S."/>
            <person name="LaButti K."/>
            <person name="Lipzen A."/>
            <person name="Waldron R."/>
            <person name="Moloney N.M."/>
            <person name="Sperisen C."/>
            <person name="Kredics L."/>
            <person name="Vagvoelgyi C."/>
            <person name="Patrignani A."/>
            <person name="Fitzpatrick D."/>
            <person name="Nagy I."/>
            <person name="Doyle S."/>
            <person name="Anderson J.B."/>
            <person name="Grigoriev I.V."/>
            <person name="Gueldener U."/>
            <person name="Muensterkoetter M."/>
            <person name="Nagy L.G."/>
        </authorList>
    </citation>
    <scope>NUCLEOTIDE SEQUENCE [LARGE SCALE GENOMIC DNA]</scope>
    <source>
        <strain evidence="7">C18/9</strain>
    </source>
</reference>
<dbReference type="STRING" id="47428.A0A284RG49"/>
<organism evidence="6 7">
    <name type="scientific">Armillaria ostoyae</name>
    <name type="common">Armillaria root rot fungus</name>
    <dbReference type="NCBI Taxonomy" id="47428"/>
    <lineage>
        <taxon>Eukaryota</taxon>
        <taxon>Fungi</taxon>
        <taxon>Dikarya</taxon>
        <taxon>Basidiomycota</taxon>
        <taxon>Agaricomycotina</taxon>
        <taxon>Agaricomycetes</taxon>
        <taxon>Agaricomycetidae</taxon>
        <taxon>Agaricales</taxon>
        <taxon>Marasmiineae</taxon>
        <taxon>Physalacriaceae</taxon>
        <taxon>Armillaria</taxon>
    </lineage>
</organism>
<gene>
    <name evidence="6" type="ORF">ARMOST_11083</name>
</gene>
<evidence type="ECO:0008006" key="8">
    <source>
        <dbReference type="Google" id="ProtNLM"/>
    </source>
</evidence>
<sequence>MGMELPSPDSPREQVRVLMGRKSDIEAELETQLSILKANSSTLHSPLVDPDGFPRADIDIYAVRGARIRIIELRNDLEALMNEIGKKLENIYDPSLVPQNSESPADTPFARVDGVAPGSPAADAGLRREDLIVKFGSLTSPTSLQAVAEVVGANENVGFDSSSALILSDAHIAEYFNQSSSRWSAGFLQPNTEKRLGWTRDARRHDIIQVIH</sequence>
<dbReference type="EMBL" id="FUEG01000008">
    <property type="protein sequence ID" value="SJL07733.1"/>
    <property type="molecule type" value="Genomic_DNA"/>
</dbReference>
<dbReference type="Pfam" id="PF17820">
    <property type="entry name" value="PDZ_6"/>
    <property type="match status" value="1"/>
</dbReference>
<keyword evidence="7" id="KW-1185">Reference proteome</keyword>
<accession>A0A284RG49</accession>
<dbReference type="PANTHER" id="PTHR12651">
    <property type="entry name" value="26S PROTEASOME NON-ATPASE REGULATORY SUBUNIT 9"/>
    <property type="match status" value="1"/>
</dbReference>
<dbReference type="GO" id="GO:0070682">
    <property type="term" value="P:proteasome regulatory particle assembly"/>
    <property type="evidence" value="ECO:0007669"/>
    <property type="project" value="InterPro"/>
</dbReference>
<dbReference type="Gene3D" id="6.10.140.1710">
    <property type="match status" value="1"/>
</dbReference>
<evidence type="ECO:0000256" key="2">
    <source>
        <dbReference type="ARBA" id="ARBA00023186"/>
    </source>
</evidence>
<dbReference type="Gene3D" id="2.30.42.10">
    <property type="match status" value="1"/>
</dbReference>
<dbReference type="Pfam" id="PF18265">
    <property type="entry name" value="Nas2_N"/>
    <property type="match status" value="1"/>
</dbReference>
<dbReference type="InterPro" id="IPR036034">
    <property type="entry name" value="PDZ_sf"/>
</dbReference>
<evidence type="ECO:0000256" key="1">
    <source>
        <dbReference type="ARBA" id="ARBA00005256"/>
    </source>
</evidence>
<keyword evidence="3" id="KW-0175">Coiled coil</keyword>
<feature type="domain" description="Nas2 N-terminal" evidence="5">
    <location>
        <begin position="16"/>
        <end position="92"/>
    </location>
</feature>
<dbReference type="AlphaFoldDB" id="A0A284RG49"/>
<dbReference type="InterPro" id="IPR040815">
    <property type="entry name" value="Nas2_N"/>
</dbReference>
<protein>
    <recommendedName>
        <fullName evidence="8">Nas2 N-terminal domain-containing protein</fullName>
    </recommendedName>
</protein>
<feature type="coiled-coil region" evidence="3">
    <location>
        <begin position="63"/>
        <end position="90"/>
    </location>
</feature>
<evidence type="ECO:0000313" key="7">
    <source>
        <dbReference type="Proteomes" id="UP000219338"/>
    </source>
</evidence>
<evidence type="ECO:0000256" key="3">
    <source>
        <dbReference type="SAM" id="Coils"/>
    </source>
</evidence>
<comment type="similarity">
    <text evidence="1">Belongs to the proteasome subunit p27 family.</text>
</comment>
<feature type="domain" description="PDZ" evidence="4">
    <location>
        <begin position="112"/>
        <end position="151"/>
    </location>
</feature>
<dbReference type="SUPFAM" id="SSF50156">
    <property type="entry name" value="PDZ domain-like"/>
    <property type="match status" value="1"/>
</dbReference>
<evidence type="ECO:0000313" key="6">
    <source>
        <dbReference type="EMBL" id="SJL07733.1"/>
    </source>
</evidence>
<dbReference type="GO" id="GO:0005737">
    <property type="term" value="C:cytoplasm"/>
    <property type="evidence" value="ECO:0007669"/>
    <property type="project" value="TreeGrafter"/>
</dbReference>
<keyword evidence="2" id="KW-0143">Chaperone</keyword>
<dbReference type="OrthoDB" id="72325at2759"/>
<dbReference type="GO" id="GO:0005634">
    <property type="term" value="C:nucleus"/>
    <property type="evidence" value="ECO:0007669"/>
    <property type="project" value="TreeGrafter"/>
</dbReference>
<dbReference type="InterPro" id="IPR041489">
    <property type="entry name" value="PDZ_6"/>
</dbReference>
<name>A0A284RG49_ARMOS</name>
<evidence type="ECO:0000259" key="4">
    <source>
        <dbReference type="Pfam" id="PF17820"/>
    </source>
</evidence>
<evidence type="ECO:0000259" key="5">
    <source>
        <dbReference type="Pfam" id="PF18265"/>
    </source>
</evidence>
<dbReference type="Proteomes" id="UP000219338">
    <property type="component" value="Unassembled WGS sequence"/>
</dbReference>
<dbReference type="PANTHER" id="PTHR12651:SF1">
    <property type="entry name" value="26S PROTEASOME NON-ATPASE REGULATORY SUBUNIT 9"/>
    <property type="match status" value="1"/>
</dbReference>
<proteinExistence type="inferred from homology"/>
<dbReference type="InterPro" id="IPR035269">
    <property type="entry name" value="PSMD9"/>
</dbReference>